<sequence>MRFPRPGGGRRGYREDEVDAFLEQVAETLAGRGSLTADNVREVTFTQERPGRHGYDPHRVDAFLDQVERQLRRGGVAPTRLRGSSELAAVRLPRAAHGYDPAEVDAFLARAAATLDGRGTMTASEVYRTRFSATSGLRRGYRVSAVDALLDELEQELRSRGR</sequence>
<accession>A0ABR6BSD3</accession>
<evidence type="ECO:0000256" key="1">
    <source>
        <dbReference type="ARBA" id="ARBA00004496"/>
    </source>
</evidence>
<dbReference type="PANTHER" id="PTHR35794">
    <property type="entry name" value="CELL DIVISION PROTEIN DIVIVA"/>
    <property type="match status" value="1"/>
</dbReference>
<keyword evidence="5" id="KW-0132">Cell division</keyword>
<gene>
    <name evidence="9" type="ORF">BC739_007066</name>
</gene>
<evidence type="ECO:0000256" key="4">
    <source>
        <dbReference type="ARBA" id="ARBA00022490"/>
    </source>
</evidence>
<evidence type="ECO:0000313" key="9">
    <source>
        <dbReference type="EMBL" id="MBA8929833.1"/>
    </source>
</evidence>
<proteinExistence type="inferred from homology"/>
<keyword evidence="4" id="KW-0963">Cytoplasm</keyword>
<dbReference type="NCBIfam" id="TIGR03544">
    <property type="entry name" value="DivI1A_domain"/>
    <property type="match status" value="4"/>
</dbReference>
<keyword evidence="10" id="KW-1185">Reference proteome</keyword>
<evidence type="ECO:0000313" key="10">
    <source>
        <dbReference type="Proteomes" id="UP000517916"/>
    </source>
</evidence>
<reference evidence="9 10" key="1">
    <citation type="submission" date="2020-08" db="EMBL/GenBank/DDBJ databases">
        <title>Genomic Encyclopedia of Archaeal and Bacterial Type Strains, Phase II (KMG-II): from individual species to whole genera.</title>
        <authorList>
            <person name="Goeker M."/>
        </authorList>
    </citation>
    <scope>NUCLEOTIDE SEQUENCE [LARGE SCALE GENOMIC DNA]</scope>
    <source>
        <strain evidence="9 10">DSM 43850</strain>
    </source>
</reference>
<name>A0ABR6BSD3_9PSEU</name>
<dbReference type="EMBL" id="JACJID010000006">
    <property type="protein sequence ID" value="MBA8929833.1"/>
    <property type="molecule type" value="Genomic_DNA"/>
</dbReference>
<keyword evidence="7" id="KW-0131">Cell cycle</keyword>
<dbReference type="InterPro" id="IPR019933">
    <property type="entry name" value="DivIVA_domain"/>
</dbReference>
<evidence type="ECO:0000256" key="2">
    <source>
        <dbReference type="ARBA" id="ARBA00009008"/>
    </source>
</evidence>
<dbReference type="InterPro" id="IPR007793">
    <property type="entry name" value="DivIVA_fam"/>
</dbReference>
<comment type="caution">
    <text evidence="9">The sequence shown here is derived from an EMBL/GenBank/DDBJ whole genome shotgun (WGS) entry which is preliminary data.</text>
</comment>
<keyword evidence="6" id="KW-0175">Coiled coil</keyword>
<protein>
    <recommendedName>
        <fullName evidence="3">Cell wall synthesis protein Wag31</fullName>
    </recommendedName>
    <alternativeName>
        <fullName evidence="8">Antigen 84</fullName>
    </alternativeName>
</protein>
<evidence type="ECO:0000256" key="8">
    <source>
        <dbReference type="ARBA" id="ARBA00031737"/>
    </source>
</evidence>
<evidence type="ECO:0000256" key="7">
    <source>
        <dbReference type="ARBA" id="ARBA00023306"/>
    </source>
</evidence>
<organism evidence="9 10">
    <name type="scientific">Kutzneria viridogrisea</name>
    <dbReference type="NCBI Taxonomy" id="47990"/>
    <lineage>
        <taxon>Bacteria</taxon>
        <taxon>Bacillati</taxon>
        <taxon>Actinomycetota</taxon>
        <taxon>Actinomycetes</taxon>
        <taxon>Pseudonocardiales</taxon>
        <taxon>Pseudonocardiaceae</taxon>
        <taxon>Kutzneria</taxon>
    </lineage>
</organism>
<evidence type="ECO:0000256" key="6">
    <source>
        <dbReference type="ARBA" id="ARBA00023054"/>
    </source>
</evidence>
<dbReference type="Proteomes" id="UP000517916">
    <property type="component" value="Unassembled WGS sequence"/>
</dbReference>
<comment type="similarity">
    <text evidence="2">Belongs to the DivIVA family.</text>
</comment>
<dbReference type="PANTHER" id="PTHR35794:SF2">
    <property type="entry name" value="CELL DIVISION PROTEIN DIVIVA"/>
    <property type="match status" value="1"/>
</dbReference>
<evidence type="ECO:0000256" key="5">
    <source>
        <dbReference type="ARBA" id="ARBA00022618"/>
    </source>
</evidence>
<comment type="subcellular location">
    <subcellularLocation>
        <location evidence="1">Cytoplasm</location>
    </subcellularLocation>
</comment>
<evidence type="ECO:0000256" key="3">
    <source>
        <dbReference type="ARBA" id="ARBA00018787"/>
    </source>
</evidence>
<dbReference type="Gene3D" id="6.10.250.660">
    <property type="match status" value="3"/>
</dbReference>